<dbReference type="EMBL" id="AMXI01000643">
    <property type="protein sequence ID" value="EKN41785.1"/>
    <property type="molecule type" value="Genomic_DNA"/>
</dbReference>
<evidence type="ECO:0000256" key="2">
    <source>
        <dbReference type="ARBA" id="ARBA00007274"/>
    </source>
</evidence>
<reference evidence="11 12" key="2">
    <citation type="submission" date="2013-03" db="EMBL/GenBank/DDBJ databases">
        <title>Diversity in Clostridium botulinum.</title>
        <authorList>
            <person name="Timme R.E."/>
            <person name="Allard M."/>
            <person name="Luo Y."/>
            <person name="Strain E."/>
            <person name="Gonzalez-Escalona N."/>
            <person name="Brown E."/>
        </authorList>
    </citation>
    <scope>NUCLEOTIDE SEQUENCE [LARGE SCALE GENOMIC DNA]</scope>
    <source>
        <strain evidence="11 12">CFSAN001627</strain>
    </source>
</reference>
<dbReference type="InterPro" id="IPR053376">
    <property type="entry name" value="Serine_acetyltransferase"/>
</dbReference>
<accession>M1ZXH6</accession>
<evidence type="ECO:0000256" key="4">
    <source>
        <dbReference type="ARBA" id="ARBA00018522"/>
    </source>
</evidence>
<dbReference type="PIRSF" id="PIRSF000441">
    <property type="entry name" value="CysE"/>
    <property type="match status" value="1"/>
</dbReference>
<keyword evidence="5" id="KW-0028">Amino-acid biosynthesis</keyword>
<proteinExistence type="inferred from homology"/>
<dbReference type="EC" id="2.3.1.30" evidence="3"/>
<evidence type="ECO:0000256" key="7">
    <source>
        <dbReference type="ARBA" id="ARBA00022737"/>
    </source>
</evidence>
<dbReference type="PANTHER" id="PTHR42811">
    <property type="entry name" value="SERINE ACETYLTRANSFERASE"/>
    <property type="match status" value="1"/>
</dbReference>
<evidence type="ECO:0000256" key="1">
    <source>
        <dbReference type="ARBA" id="ARBA00004876"/>
    </source>
</evidence>
<dbReference type="GO" id="GO:0005737">
    <property type="term" value="C:cytoplasm"/>
    <property type="evidence" value="ECO:0007669"/>
    <property type="project" value="InterPro"/>
</dbReference>
<evidence type="ECO:0000256" key="3">
    <source>
        <dbReference type="ARBA" id="ARBA00013266"/>
    </source>
</evidence>
<comment type="caution">
    <text evidence="11">The sequence shown here is derived from an EMBL/GenBank/DDBJ whole genome shotgun (WGS) entry which is preliminary data.</text>
</comment>
<dbReference type="AlphaFoldDB" id="M1ZXH6"/>
<dbReference type="InterPro" id="IPR011004">
    <property type="entry name" value="Trimer_LpxA-like_sf"/>
</dbReference>
<dbReference type="InterPro" id="IPR018357">
    <property type="entry name" value="Hexapep_transf_CS"/>
</dbReference>
<evidence type="ECO:0000256" key="9">
    <source>
        <dbReference type="ARBA" id="ARBA00023315"/>
    </source>
</evidence>
<comment type="pathway">
    <text evidence="1">Amino-acid biosynthesis; L-cysteine biosynthesis; L-cysteine from L-serine: step 1/2.</text>
</comment>
<evidence type="ECO:0000256" key="5">
    <source>
        <dbReference type="ARBA" id="ARBA00022605"/>
    </source>
</evidence>
<keyword evidence="6 11" id="KW-0808">Transferase</keyword>
<dbReference type="PROSITE" id="PS00101">
    <property type="entry name" value="HEXAPEP_TRANSFERASES"/>
    <property type="match status" value="1"/>
</dbReference>
<keyword evidence="7" id="KW-0677">Repeat</keyword>
<dbReference type="Proteomes" id="UP000011944">
    <property type="component" value="Unassembled WGS sequence"/>
</dbReference>
<dbReference type="PATRIC" id="fig|1232189.3.peg.1745"/>
<evidence type="ECO:0000256" key="8">
    <source>
        <dbReference type="ARBA" id="ARBA00023192"/>
    </source>
</evidence>
<keyword evidence="9" id="KW-0012">Acyltransferase</keyword>
<gene>
    <name evidence="11" type="ORF">CFSAN001627_10988</name>
</gene>
<evidence type="ECO:0000313" key="11">
    <source>
        <dbReference type="EMBL" id="EKN41785.1"/>
    </source>
</evidence>
<dbReference type="Pfam" id="PF00132">
    <property type="entry name" value="Hexapep"/>
    <property type="match status" value="1"/>
</dbReference>
<comment type="catalytic activity">
    <reaction evidence="10">
        <text>L-serine + acetyl-CoA = O-acetyl-L-serine + CoA</text>
        <dbReference type="Rhea" id="RHEA:24560"/>
        <dbReference type="ChEBI" id="CHEBI:33384"/>
        <dbReference type="ChEBI" id="CHEBI:57287"/>
        <dbReference type="ChEBI" id="CHEBI:57288"/>
        <dbReference type="ChEBI" id="CHEBI:58340"/>
        <dbReference type="EC" id="2.3.1.30"/>
    </reaction>
</comment>
<sequence>FIDHGMGVVIGETAEVGDNVTLYHGVTLGGTGKDKGKRHPTVGNNVIIGSGAKVLGPINIGDNVKIGANAVVLHHVPANATAVGIPAKVVRYEKKVVCYRNKRLQWR</sequence>
<dbReference type="InterPro" id="IPR001451">
    <property type="entry name" value="Hexapep"/>
</dbReference>
<dbReference type="GO" id="GO:0009001">
    <property type="term" value="F:serine O-acetyltransferase activity"/>
    <property type="evidence" value="ECO:0007669"/>
    <property type="project" value="UniProtKB-EC"/>
</dbReference>
<dbReference type="Gene3D" id="2.160.10.10">
    <property type="entry name" value="Hexapeptide repeat proteins"/>
    <property type="match status" value="1"/>
</dbReference>
<organism evidence="11 12">
    <name type="scientific">Clostridium botulinum CFSAN001627</name>
    <dbReference type="NCBI Taxonomy" id="1232189"/>
    <lineage>
        <taxon>Bacteria</taxon>
        <taxon>Bacillati</taxon>
        <taxon>Bacillota</taxon>
        <taxon>Clostridia</taxon>
        <taxon>Eubacteriales</taxon>
        <taxon>Clostridiaceae</taxon>
        <taxon>Clostridium</taxon>
    </lineage>
</organism>
<dbReference type="GO" id="GO:0006535">
    <property type="term" value="P:cysteine biosynthetic process from serine"/>
    <property type="evidence" value="ECO:0007669"/>
    <property type="project" value="InterPro"/>
</dbReference>
<dbReference type="InterPro" id="IPR005881">
    <property type="entry name" value="Ser_O-AcTrfase"/>
</dbReference>
<keyword evidence="8" id="KW-0198">Cysteine biosynthesis</keyword>
<dbReference type="InterPro" id="IPR045304">
    <property type="entry name" value="LbH_SAT"/>
</dbReference>
<evidence type="ECO:0000256" key="6">
    <source>
        <dbReference type="ARBA" id="ARBA00022679"/>
    </source>
</evidence>
<dbReference type="NCBIfam" id="NF041874">
    <property type="entry name" value="EPS_EpsC"/>
    <property type="match status" value="1"/>
</dbReference>
<evidence type="ECO:0000256" key="10">
    <source>
        <dbReference type="ARBA" id="ARBA00049486"/>
    </source>
</evidence>
<dbReference type="CDD" id="cd03354">
    <property type="entry name" value="LbH_SAT"/>
    <property type="match status" value="1"/>
</dbReference>
<dbReference type="FunFam" id="2.160.10.10:FF:000007">
    <property type="entry name" value="Serine acetyltransferase"/>
    <property type="match status" value="1"/>
</dbReference>
<feature type="non-terminal residue" evidence="11">
    <location>
        <position position="1"/>
    </location>
</feature>
<protein>
    <recommendedName>
        <fullName evidence="4">Serine acetyltransferase</fullName>
        <ecNumber evidence="3">2.3.1.30</ecNumber>
    </recommendedName>
</protein>
<name>M1ZXH6_CLOBO</name>
<reference evidence="11 12" key="1">
    <citation type="submission" date="2012-10" db="EMBL/GenBank/DDBJ databases">
        <authorList>
            <person name="Strain E.A."/>
            <person name="Brown E."/>
            <person name="Allard M.W."/>
            <person name="Gonzalez-Escalona N."/>
            <person name="Timme R."/>
        </authorList>
    </citation>
    <scope>NUCLEOTIDE SEQUENCE [LARGE SCALE GENOMIC DNA]</scope>
    <source>
        <strain evidence="11 12">CFSAN001627</strain>
    </source>
</reference>
<evidence type="ECO:0000313" key="12">
    <source>
        <dbReference type="Proteomes" id="UP000011944"/>
    </source>
</evidence>
<dbReference type="SUPFAM" id="SSF51161">
    <property type="entry name" value="Trimeric LpxA-like enzymes"/>
    <property type="match status" value="1"/>
</dbReference>
<comment type="similarity">
    <text evidence="2">Belongs to the transferase hexapeptide repeat family.</text>
</comment>